<comment type="caution">
    <text evidence="1">The sequence shown here is derived from an EMBL/GenBank/DDBJ whole genome shotgun (WGS) entry which is preliminary data.</text>
</comment>
<dbReference type="AlphaFoldDB" id="A0A9W8LAG1"/>
<dbReference type="EMBL" id="JANBUH010000365">
    <property type="protein sequence ID" value="KAJ2751725.1"/>
    <property type="molecule type" value="Genomic_DNA"/>
</dbReference>
<gene>
    <name evidence="1" type="ORF">GGI19_004296</name>
</gene>
<proteinExistence type="predicted"/>
<dbReference type="GO" id="GO:0043248">
    <property type="term" value="P:proteasome assembly"/>
    <property type="evidence" value="ECO:0007669"/>
    <property type="project" value="InterPro"/>
</dbReference>
<protein>
    <recommendedName>
        <fullName evidence="3">Proteasome assembly chaperone 3</fullName>
    </recommendedName>
</protein>
<dbReference type="OrthoDB" id="5593278at2759"/>
<organism evidence="1 2">
    <name type="scientific">Coemansia pectinata</name>
    <dbReference type="NCBI Taxonomy" id="1052879"/>
    <lineage>
        <taxon>Eukaryota</taxon>
        <taxon>Fungi</taxon>
        <taxon>Fungi incertae sedis</taxon>
        <taxon>Zoopagomycota</taxon>
        <taxon>Kickxellomycotina</taxon>
        <taxon>Kickxellomycetes</taxon>
        <taxon>Kickxellales</taxon>
        <taxon>Kickxellaceae</taxon>
        <taxon>Coemansia</taxon>
    </lineage>
</organism>
<dbReference type="PANTHER" id="PTHR31051:SF1">
    <property type="entry name" value="PROTEASOME ASSEMBLY CHAPERONE 3"/>
    <property type="match status" value="1"/>
</dbReference>
<name>A0A9W8LAG1_9FUNG</name>
<reference evidence="1" key="1">
    <citation type="submission" date="2022-07" db="EMBL/GenBank/DDBJ databases">
        <title>Phylogenomic reconstructions and comparative analyses of Kickxellomycotina fungi.</title>
        <authorList>
            <person name="Reynolds N.K."/>
            <person name="Stajich J.E."/>
            <person name="Barry K."/>
            <person name="Grigoriev I.V."/>
            <person name="Crous P."/>
            <person name="Smith M.E."/>
        </authorList>
    </citation>
    <scope>NUCLEOTIDE SEQUENCE</scope>
    <source>
        <strain evidence="1">BCRC 34297</strain>
    </source>
</reference>
<dbReference type="Gene3D" id="3.30.230.90">
    <property type="match status" value="1"/>
</dbReference>
<keyword evidence="2" id="KW-1185">Reference proteome</keyword>
<dbReference type="InterPro" id="IPR018788">
    <property type="entry name" value="Proteasome_assmbl_chp_3"/>
</dbReference>
<evidence type="ECO:0008006" key="3">
    <source>
        <dbReference type="Google" id="ProtNLM"/>
    </source>
</evidence>
<dbReference type="PANTHER" id="PTHR31051">
    <property type="entry name" value="PROTEASOME ASSEMBLY CHAPERONE 3"/>
    <property type="match status" value="1"/>
</dbReference>
<sequence length="169" mass="17816">MADVSKSSFPVSAKVVAGVIANVHTDVAVLGFSNCVVAIVTQLASVGSIIQAVGMSSAASNQNALYDAQSTVEQLATSADIPIEVKFVLGNSSTTAASSLYQVLATHIYQHRREQDPLDDRPLILGVGLELPREYKTSLLDDDVDQPDLGAFMLTMSAVAALVDECYAQ</sequence>
<dbReference type="InterPro" id="IPR053720">
    <property type="entry name" value="Psm_Assembly_Chaperone"/>
</dbReference>
<accession>A0A9W8LAG1</accession>
<evidence type="ECO:0000313" key="2">
    <source>
        <dbReference type="Proteomes" id="UP001140011"/>
    </source>
</evidence>
<dbReference type="Proteomes" id="UP001140011">
    <property type="component" value="Unassembled WGS sequence"/>
</dbReference>
<evidence type="ECO:0000313" key="1">
    <source>
        <dbReference type="EMBL" id="KAJ2751725.1"/>
    </source>
</evidence>